<comment type="caution">
    <text evidence="2">The sequence shown here is derived from an EMBL/GenBank/DDBJ whole genome shotgun (WGS) entry which is preliminary data.</text>
</comment>
<organism evidence="2">
    <name type="scientific">marine sediment metagenome</name>
    <dbReference type="NCBI Taxonomy" id="412755"/>
    <lineage>
        <taxon>unclassified sequences</taxon>
        <taxon>metagenomes</taxon>
        <taxon>ecological metagenomes</taxon>
    </lineage>
</organism>
<keyword evidence="1" id="KW-0812">Transmembrane</keyword>
<evidence type="ECO:0000256" key="1">
    <source>
        <dbReference type="SAM" id="Phobius"/>
    </source>
</evidence>
<evidence type="ECO:0000313" key="2">
    <source>
        <dbReference type="EMBL" id="KKO02155.1"/>
    </source>
</evidence>
<feature type="transmembrane region" description="Helical" evidence="1">
    <location>
        <begin position="94"/>
        <end position="116"/>
    </location>
</feature>
<proteinExistence type="predicted"/>
<accession>A0A0F9VDL9</accession>
<dbReference type="EMBL" id="LAZR01000032">
    <property type="protein sequence ID" value="KKO02155.1"/>
    <property type="molecule type" value="Genomic_DNA"/>
</dbReference>
<protein>
    <submittedName>
        <fullName evidence="2">Uncharacterized protein</fullName>
    </submittedName>
</protein>
<name>A0A0F9VDL9_9ZZZZ</name>
<keyword evidence="1" id="KW-1133">Transmembrane helix</keyword>
<sequence length="148" mass="15989">MNPVPEESRPGSGDPGAVDPDSQTGIHEWLDWAKNAGATAGDLIKLMFLELKLAMSDTRRIVVLGLAMVPLALLAWIGLSVLLAWWAYVPSESVTLALCVFLAVQVVPIIIMLSMIKKYSKSLSLPSTKKQMAAFKEGFQSGSETADQ</sequence>
<feature type="transmembrane region" description="Helical" evidence="1">
    <location>
        <begin position="61"/>
        <end position="88"/>
    </location>
</feature>
<dbReference type="AlphaFoldDB" id="A0A0F9VDL9"/>
<gene>
    <name evidence="2" type="ORF">LCGC14_0110200</name>
</gene>
<reference evidence="2" key="1">
    <citation type="journal article" date="2015" name="Nature">
        <title>Complex archaea that bridge the gap between prokaryotes and eukaryotes.</title>
        <authorList>
            <person name="Spang A."/>
            <person name="Saw J.H."/>
            <person name="Jorgensen S.L."/>
            <person name="Zaremba-Niedzwiedzka K."/>
            <person name="Martijn J."/>
            <person name="Lind A.E."/>
            <person name="van Eijk R."/>
            <person name="Schleper C."/>
            <person name="Guy L."/>
            <person name="Ettema T.J."/>
        </authorList>
    </citation>
    <scope>NUCLEOTIDE SEQUENCE</scope>
</reference>
<keyword evidence="1" id="KW-0472">Membrane</keyword>